<evidence type="ECO:0000313" key="2">
    <source>
        <dbReference type="Proteomes" id="UP001412067"/>
    </source>
</evidence>
<proteinExistence type="predicted"/>
<dbReference type="Proteomes" id="UP001412067">
    <property type="component" value="Unassembled WGS sequence"/>
</dbReference>
<gene>
    <name evidence="1" type="ORF">KSP40_PGU010184</name>
</gene>
<accession>A0ABR2MU13</accession>
<organism evidence="1 2">
    <name type="scientific">Platanthera guangdongensis</name>
    <dbReference type="NCBI Taxonomy" id="2320717"/>
    <lineage>
        <taxon>Eukaryota</taxon>
        <taxon>Viridiplantae</taxon>
        <taxon>Streptophyta</taxon>
        <taxon>Embryophyta</taxon>
        <taxon>Tracheophyta</taxon>
        <taxon>Spermatophyta</taxon>
        <taxon>Magnoliopsida</taxon>
        <taxon>Liliopsida</taxon>
        <taxon>Asparagales</taxon>
        <taxon>Orchidaceae</taxon>
        <taxon>Orchidoideae</taxon>
        <taxon>Orchideae</taxon>
        <taxon>Orchidinae</taxon>
        <taxon>Platanthera</taxon>
    </lineage>
</organism>
<protein>
    <submittedName>
        <fullName evidence="1">RNA pseudouridine synthase 1</fullName>
    </submittedName>
</protein>
<sequence length="204" mass="21968">MALFGAVKLVANVTYINYMTDGVFLQKSSEQKRSTNELLMKSIEKSGMRCETSNAWLPTGIGIPAKTPGFSKNKKNAAVKTYPSLVGFLQFSDRSSRSPILPPIMASADSDSFAGGGHEDTKPAGGYPSPIAPPYPALSKAMELHRAMSATVRSGTFALSSKDIIFEDDWLVVVNKPSGIYCETILSSLSSLPVSEFHPANEQK</sequence>
<keyword evidence="2" id="KW-1185">Reference proteome</keyword>
<comment type="caution">
    <text evidence="1">The sequence shown here is derived from an EMBL/GenBank/DDBJ whole genome shotgun (WGS) entry which is preliminary data.</text>
</comment>
<dbReference type="EMBL" id="JBBWWR010000005">
    <property type="protein sequence ID" value="KAK8967451.1"/>
    <property type="molecule type" value="Genomic_DNA"/>
</dbReference>
<reference evidence="1 2" key="1">
    <citation type="journal article" date="2022" name="Nat. Plants">
        <title>Genomes of leafy and leafless Platanthera orchids illuminate the evolution of mycoheterotrophy.</title>
        <authorList>
            <person name="Li M.H."/>
            <person name="Liu K.W."/>
            <person name="Li Z."/>
            <person name="Lu H.C."/>
            <person name="Ye Q.L."/>
            <person name="Zhang D."/>
            <person name="Wang J.Y."/>
            <person name="Li Y.F."/>
            <person name="Zhong Z.M."/>
            <person name="Liu X."/>
            <person name="Yu X."/>
            <person name="Liu D.K."/>
            <person name="Tu X.D."/>
            <person name="Liu B."/>
            <person name="Hao Y."/>
            <person name="Liao X.Y."/>
            <person name="Jiang Y.T."/>
            <person name="Sun W.H."/>
            <person name="Chen J."/>
            <person name="Chen Y.Q."/>
            <person name="Ai Y."/>
            <person name="Zhai J.W."/>
            <person name="Wu S.S."/>
            <person name="Zhou Z."/>
            <person name="Hsiao Y.Y."/>
            <person name="Wu W.L."/>
            <person name="Chen Y.Y."/>
            <person name="Lin Y.F."/>
            <person name="Hsu J.L."/>
            <person name="Li C.Y."/>
            <person name="Wang Z.W."/>
            <person name="Zhao X."/>
            <person name="Zhong W.Y."/>
            <person name="Ma X.K."/>
            <person name="Ma L."/>
            <person name="Huang J."/>
            <person name="Chen G.Z."/>
            <person name="Huang M.Z."/>
            <person name="Huang L."/>
            <person name="Peng D.H."/>
            <person name="Luo Y.B."/>
            <person name="Zou S.Q."/>
            <person name="Chen S.P."/>
            <person name="Lan S."/>
            <person name="Tsai W.C."/>
            <person name="Van de Peer Y."/>
            <person name="Liu Z.J."/>
        </authorList>
    </citation>
    <scope>NUCLEOTIDE SEQUENCE [LARGE SCALE GENOMIC DNA]</scope>
    <source>
        <strain evidence="1">Lor288</strain>
    </source>
</reference>
<name>A0ABR2MU13_9ASPA</name>
<evidence type="ECO:0000313" key="1">
    <source>
        <dbReference type="EMBL" id="KAK8967451.1"/>
    </source>
</evidence>